<evidence type="ECO:0000256" key="11">
    <source>
        <dbReference type="RuleBase" id="RU004181"/>
    </source>
</evidence>
<evidence type="ECO:0000256" key="8">
    <source>
        <dbReference type="ARBA" id="ARBA00023136"/>
    </source>
</evidence>
<dbReference type="NCBIfam" id="TIGR00077">
    <property type="entry name" value="lspA"/>
    <property type="match status" value="1"/>
</dbReference>
<dbReference type="GO" id="GO:0005886">
    <property type="term" value="C:plasma membrane"/>
    <property type="evidence" value="ECO:0007669"/>
    <property type="project" value="UniProtKB-SubCell"/>
</dbReference>
<dbReference type="EC" id="3.4.23.36" evidence="9"/>
<dbReference type="PANTHER" id="PTHR33695:SF1">
    <property type="entry name" value="LIPOPROTEIN SIGNAL PEPTIDASE"/>
    <property type="match status" value="1"/>
</dbReference>
<keyword evidence="3 9" id="KW-0645">Protease</keyword>
<keyword evidence="2 9" id="KW-1003">Cell membrane</keyword>
<feature type="active site" evidence="9">
    <location>
        <position position="114"/>
    </location>
</feature>
<evidence type="ECO:0000256" key="3">
    <source>
        <dbReference type="ARBA" id="ARBA00022670"/>
    </source>
</evidence>
<evidence type="ECO:0000313" key="13">
    <source>
        <dbReference type="Proteomes" id="UP000235122"/>
    </source>
</evidence>
<organism evidence="12 13">
    <name type="scientific">Winkia neuii</name>
    <dbReference type="NCBI Taxonomy" id="33007"/>
    <lineage>
        <taxon>Bacteria</taxon>
        <taxon>Bacillati</taxon>
        <taxon>Actinomycetota</taxon>
        <taxon>Actinomycetes</taxon>
        <taxon>Actinomycetales</taxon>
        <taxon>Actinomycetaceae</taxon>
        <taxon>Winkia</taxon>
    </lineage>
</organism>
<comment type="pathway">
    <text evidence="9">Protein modification; lipoprotein biosynthesis (signal peptide cleavage).</text>
</comment>
<dbReference type="EMBL" id="PKKO01000006">
    <property type="protein sequence ID" value="PKY71719.1"/>
    <property type="molecule type" value="Genomic_DNA"/>
</dbReference>
<evidence type="ECO:0000256" key="1">
    <source>
        <dbReference type="ARBA" id="ARBA00006139"/>
    </source>
</evidence>
<dbReference type="Proteomes" id="UP000235122">
    <property type="component" value="Unassembled WGS sequence"/>
</dbReference>
<evidence type="ECO:0000256" key="6">
    <source>
        <dbReference type="ARBA" id="ARBA00022801"/>
    </source>
</evidence>
<evidence type="ECO:0000256" key="5">
    <source>
        <dbReference type="ARBA" id="ARBA00022750"/>
    </source>
</evidence>
<dbReference type="PANTHER" id="PTHR33695">
    <property type="entry name" value="LIPOPROTEIN SIGNAL PEPTIDASE"/>
    <property type="match status" value="1"/>
</dbReference>
<keyword evidence="6 9" id="KW-0378">Hydrolase</keyword>
<comment type="catalytic activity">
    <reaction evidence="9 10">
        <text>Release of signal peptides from bacterial membrane prolipoproteins. Hydrolyzes -Xaa-Yaa-Zaa-|-(S,diacylglyceryl)Cys-, in which Xaa is hydrophobic (preferably Leu), and Yaa (Ala or Ser) and Zaa (Gly or Ala) have small, neutral side chains.</text>
        <dbReference type="EC" id="3.4.23.36"/>
    </reaction>
</comment>
<feature type="active site" evidence="9">
    <location>
        <position position="128"/>
    </location>
</feature>
<keyword evidence="13" id="KW-1185">Reference proteome</keyword>
<name>A0A2I1IKR9_9ACTO</name>
<feature type="transmembrane region" description="Helical" evidence="9">
    <location>
        <begin position="81"/>
        <end position="98"/>
    </location>
</feature>
<evidence type="ECO:0000313" key="12">
    <source>
        <dbReference type="EMBL" id="PKY71719.1"/>
    </source>
</evidence>
<comment type="caution">
    <text evidence="9">Lacks conserved residue(s) required for the propagation of feature annotation.</text>
</comment>
<dbReference type="PROSITE" id="PS00855">
    <property type="entry name" value="SPASE_II"/>
    <property type="match status" value="1"/>
</dbReference>
<keyword evidence="5 9" id="KW-0064">Aspartyl protease</keyword>
<dbReference type="AlphaFoldDB" id="A0A2I1IKR9"/>
<evidence type="ECO:0000256" key="9">
    <source>
        <dbReference type="HAMAP-Rule" id="MF_00161"/>
    </source>
</evidence>
<keyword evidence="8 9" id="KW-0472">Membrane</keyword>
<dbReference type="UniPathway" id="UPA00665"/>
<dbReference type="GO" id="GO:0004190">
    <property type="term" value="F:aspartic-type endopeptidase activity"/>
    <property type="evidence" value="ECO:0007669"/>
    <property type="project" value="UniProtKB-UniRule"/>
</dbReference>
<dbReference type="GO" id="GO:0006508">
    <property type="term" value="P:proteolysis"/>
    <property type="evidence" value="ECO:0007669"/>
    <property type="project" value="UniProtKB-KW"/>
</dbReference>
<comment type="function">
    <text evidence="9 10">This protein specifically catalyzes the removal of signal peptides from prolipoproteins.</text>
</comment>
<dbReference type="HAMAP" id="MF_00161">
    <property type="entry name" value="LspA"/>
    <property type="match status" value="1"/>
</dbReference>
<dbReference type="STRING" id="33007.HMPREF3198_01908"/>
<keyword evidence="7 9" id="KW-1133">Transmembrane helix</keyword>
<keyword evidence="4 9" id="KW-0812">Transmembrane</keyword>
<accession>A0A2I1IKR9</accession>
<reference evidence="12 13" key="1">
    <citation type="submission" date="2017-12" db="EMBL/GenBank/DDBJ databases">
        <title>Phylogenetic diversity of female urinary microbiome.</title>
        <authorList>
            <person name="Thomas-White K."/>
            <person name="Wolfe A.J."/>
        </authorList>
    </citation>
    <scope>NUCLEOTIDE SEQUENCE [LARGE SCALE GENOMIC DNA]</scope>
    <source>
        <strain evidence="12 13">UMB0402</strain>
    </source>
</reference>
<gene>
    <name evidence="9 12" type="primary">lspA</name>
    <name evidence="12" type="ORF">CYJ19_10400</name>
</gene>
<proteinExistence type="inferred from homology"/>
<feature type="transmembrane region" description="Helical" evidence="9">
    <location>
        <begin position="57"/>
        <end position="74"/>
    </location>
</feature>
<evidence type="ECO:0000256" key="4">
    <source>
        <dbReference type="ARBA" id="ARBA00022692"/>
    </source>
</evidence>
<evidence type="ECO:0000256" key="2">
    <source>
        <dbReference type="ARBA" id="ARBA00022475"/>
    </source>
</evidence>
<evidence type="ECO:0000256" key="10">
    <source>
        <dbReference type="RuleBase" id="RU000594"/>
    </source>
</evidence>
<dbReference type="Pfam" id="PF01252">
    <property type="entry name" value="Peptidase_A8"/>
    <property type="match status" value="1"/>
</dbReference>
<dbReference type="InterPro" id="IPR001872">
    <property type="entry name" value="Peptidase_A8"/>
</dbReference>
<evidence type="ECO:0000256" key="7">
    <source>
        <dbReference type="ARBA" id="ARBA00022989"/>
    </source>
</evidence>
<comment type="subcellular location">
    <subcellularLocation>
        <location evidence="9">Cell membrane</location>
        <topology evidence="9">Multi-pass membrane protein</topology>
    </subcellularLocation>
</comment>
<comment type="caution">
    <text evidence="12">The sequence shown here is derived from an EMBL/GenBank/DDBJ whole genome shotgun (WGS) entry which is preliminary data.</text>
</comment>
<dbReference type="PRINTS" id="PR00781">
    <property type="entry name" value="LIPOSIGPTASE"/>
</dbReference>
<sequence>MWAGASVLGVAVDFASKEWALGALSTGQKIPLLGSLLSLELVFNAGAAFSFLSSHTWVFTVLAALACLIIPFFVRRAHSGELACALGLLEAGALGNLLDRLFRYPGFGEGHVVDFLNYGNFFVGNVADIAIVAAVVWLALIELTKKEVKK</sequence>
<feature type="transmembrane region" description="Helical" evidence="9">
    <location>
        <begin position="118"/>
        <end position="140"/>
    </location>
</feature>
<protein>
    <recommendedName>
        <fullName evidence="9">Lipoprotein signal peptidase</fullName>
        <ecNumber evidence="9">3.4.23.36</ecNumber>
    </recommendedName>
    <alternativeName>
        <fullName evidence="9">Prolipoprotein signal peptidase</fullName>
    </alternativeName>
    <alternativeName>
        <fullName evidence="9">Signal peptidase II</fullName>
        <shortName evidence="9">SPase II</shortName>
    </alternativeName>
</protein>
<comment type="similarity">
    <text evidence="1 9 11">Belongs to the peptidase A8 family.</text>
</comment>